<evidence type="ECO:0000313" key="1">
    <source>
        <dbReference type="EMBL" id="KAB0268890.1"/>
    </source>
</evidence>
<dbReference type="Proteomes" id="UP000325684">
    <property type="component" value="Unassembled WGS sequence"/>
</dbReference>
<dbReference type="AlphaFoldDB" id="A0A5N3PGM8"/>
<reference evidence="1 2" key="1">
    <citation type="journal article" date="2019" name="Microorganisms">
        <title>Genome Insights into the Novel Species Microvirga brassicacearum, a Rapeseed Endophyte with Biotechnological Potential.</title>
        <authorList>
            <person name="Jimenez-Gomez A."/>
            <person name="Saati-Santamaria Z."/>
            <person name="Igual J.M."/>
            <person name="Rivas R."/>
            <person name="Mateos P.F."/>
            <person name="Garcia-Fraile P."/>
        </authorList>
    </citation>
    <scope>NUCLEOTIDE SEQUENCE [LARGE SCALE GENOMIC DNA]</scope>
    <source>
        <strain evidence="1 2">CDVBN77</strain>
    </source>
</reference>
<proteinExistence type="predicted"/>
<organism evidence="1 2">
    <name type="scientific">Microvirga brassicacearum</name>
    <dbReference type="NCBI Taxonomy" id="2580413"/>
    <lineage>
        <taxon>Bacteria</taxon>
        <taxon>Pseudomonadati</taxon>
        <taxon>Pseudomonadota</taxon>
        <taxon>Alphaproteobacteria</taxon>
        <taxon>Hyphomicrobiales</taxon>
        <taxon>Methylobacteriaceae</taxon>
        <taxon>Microvirga</taxon>
    </lineage>
</organism>
<dbReference type="RefSeq" id="WP_150941947.1">
    <property type="nucleotide sequence ID" value="NZ_VCMV01000003.1"/>
</dbReference>
<dbReference type="OrthoDB" id="8019273at2"/>
<comment type="caution">
    <text evidence="1">The sequence shown here is derived from an EMBL/GenBank/DDBJ whole genome shotgun (WGS) entry which is preliminary data.</text>
</comment>
<evidence type="ECO:0000313" key="2">
    <source>
        <dbReference type="Proteomes" id="UP000325684"/>
    </source>
</evidence>
<protein>
    <submittedName>
        <fullName evidence="1">Uncharacterized protein</fullName>
    </submittedName>
</protein>
<accession>A0A5N3PGM8</accession>
<dbReference type="EMBL" id="VCMV01000003">
    <property type="protein sequence ID" value="KAB0268890.1"/>
    <property type="molecule type" value="Genomic_DNA"/>
</dbReference>
<sequence>MGASVSLELTVTGQEHIRIGSCSYEVLVIRNRFMNAEGRVTDQDTDLYSPELGFLLGKRYDERDGGQTTILYERIKSMGGDEAR</sequence>
<name>A0A5N3PGM8_9HYPH</name>
<keyword evidence="2" id="KW-1185">Reference proteome</keyword>
<gene>
    <name evidence="1" type="ORF">FEZ63_01875</name>
</gene>